<organism evidence="8 9">
    <name type="scientific">Actinomadura montaniterrae</name>
    <dbReference type="NCBI Taxonomy" id="1803903"/>
    <lineage>
        <taxon>Bacteria</taxon>
        <taxon>Bacillati</taxon>
        <taxon>Actinomycetota</taxon>
        <taxon>Actinomycetes</taxon>
        <taxon>Streptosporangiales</taxon>
        <taxon>Thermomonosporaceae</taxon>
        <taxon>Actinomadura</taxon>
    </lineage>
</organism>
<evidence type="ECO:0000256" key="1">
    <source>
        <dbReference type="ARBA" id="ARBA00004442"/>
    </source>
</evidence>
<evidence type="ECO:0000256" key="6">
    <source>
        <dbReference type="SAM" id="SignalP"/>
    </source>
</evidence>
<evidence type="ECO:0000256" key="3">
    <source>
        <dbReference type="ARBA" id="ARBA00023237"/>
    </source>
</evidence>
<dbReference type="InterPro" id="IPR006665">
    <property type="entry name" value="OmpA-like"/>
</dbReference>
<dbReference type="CDD" id="cd07185">
    <property type="entry name" value="OmpA_C-like"/>
    <property type="match status" value="1"/>
</dbReference>
<sequence length="191" mass="19877">MRRTIALAAAVLPAASLLLTASGQAGADTDPVVPDANLAASIRTLDAAGAVRGIDLTRAVVPLETEDVNGSQVTVHISADVLFDFGKAALTDAARRRIADLVPRLRDARGTVRVSGHSDSVGSPSYNLDLSQRRAEAVKAELARALGGTALQIEAKGYGETRPIAPNSVGGKDDPSGRAKNRRVDISFEKT</sequence>
<evidence type="ECO:0000313" key="8">
    <source>
        <dbReference type="EMBL" id="KAB2377461.1"/>
    </source>
</evidence>
<dbReference type="RefSeq" id="WP_151542405.1">
    <property type="nucleotide sequence ID" value="NZ_WBMR01000075.1"/>
</dbReference>
<feature type="chain" id="PRO_5026910757" evidence="6">
    <location>
        <begin position="28"/>
        <end position="191"/>
    </location>
</feature>
<proteinExistence type="predicted"/>
<feature type="compositionally biased region" description="Basic and acidic residues" evidence="5">
    <location>
        <begin position="171"/>
        <end position="191"/>
    </location>
</feature>
<dbReference type="InterPro" id="IPR050330">
    <property type="entry name" value="Bact_OuterMem_StrucFunc"/>
</dbReference>
<keyword evidence="6" id="KW-0732">Signal</keyword>
<dbReference type="Proteomes" id="UP000483004">
    <property type="component" value="Unassembled WGS sequence"/>
</dbReference>
<dbReference type="SUPFAM" id="SSF103088">
    <property type="entry name" value="OmpA-like"/>
    <property type="match status" value="1"/>
</dbReference>
<reference evidence="8 9" key="1">
    <citation type="submission" date="2019-09" db="EMBL/GenBank/DDBJ databases">
        <title>Actinomadura physcomitrii sp. nov., a novel actinomycete isolated from moss [Physcomitrium sphaericum (Ludw) Fuernr].</title>
        <authorList>
            <person name="Liu C."/>
            <person name="Zhuang X."/>
        </authorList>
    </citation>
    <scope>NUCLEOTIDE SEQUENCE [LARGE SCALE GENOMIC DNA]</scope>
    <source>
        <strain evidence="8 9">CYP1-1B</strain>
    </source>
</reference>
<dbReference type="AlphaFoldDB" id="A0A6L3VPE3"/>
<dbReference type="Gene3D" id="3.30.1330.60">
    <property type="entry name" value="OmpA-like domain"/>
    <property type="match status" value="1"/>
</dbReference>
<dbReference type="GO" id="GO:0009279">
    <property type="term" value="C:cell outer membrane"/>
    <property type="evidence" value="ECO:0007669"/>
    <property type="project" value="UniProtKB-SubCell"/>
</dbReference>
<dbReference type="OrthoDB" id="5166631at2"/>
<name>A0A6L3VPE3_9ACTN</name>
<feature type="domain" description="OmpA-like" evidence="7">
    <location>
        <begin position="70"/>
        <end position="191"/>
    </location>
</feature>
<protein>
    <submittedName>
        <fullName evidence="8">OmpA family protein</fullName>
    </submittedName>
</protein>
<comment type="caution">
    <text evidence="8">The sequence shown here is derived from an EMBL/GenBank/DDBJ whole genome shotgun (WGS) entry which is preliminary data.</text>
</comment>
<evidence type="ECO:0000256" key="4">
    <source>
        <dbReference type="PROSITE-ProRule" id="PRU00473"/>
    </source>
</evidence>
<accession>A0A6L3VPE3</accession>
<dbReference type="InterPro" id="IPR036737">
    <property type="entry name" value="OmpA-like_sf"/>
</dbReference>
<gene>
    <name evidence="8" type="ORF">F9B16_24170</name>
</gene>
<dbReference type="PANTHER" id="PTHR30329:SF21">
    <property type="entry name" value="LIPOPROTEIN YIAD-RELATED"/>
    <property type="match status" value="1"/>
</dbReference>
<keyword evidence="3" id="KW-0998">Cell outer membrane</keyword>
<dbReference type="Pfam" id="PF00691">
    <property type="entry name" value="OmpA"/>
    <property type="match status" value="1"/>
</dbReference>
<keyword evidence="2 4" id="KW-0472">Membrane</keyword>
<dbReference type="PROSITE" id="PS51123">
    <property type="entry name" value="OMPA_2"/>
    <property type="match status" value="1"/>
</dbReference>
<dbReference type="InterPro" id="IPR006664">
    <property type="entry name" value="OMP_bac"/>
</dbReference>
<feature type="signal peptide" evidence="6">
    <location>
        <begin position="1"/>
        <end position="27"/>
    </location>
</feature>
<keyword evidence="9" id="KW-1185">Reference proteome</keyword>
<evidence type="ECO:0000259" key="7">
    <source>
        <dbReference type="PROSITE" id="PS51123"/>
    </source>
</evidence>
<evidence type="ECO:0000256" key="5">
    <source>
        <dbReference type="SAM" id="MobiDB-lite"/>
    </source>
</evidence>
<evidence type="ECO:0000256" key="2">
    <source>
        <dbReference type="ARBA" id="ARBA00023136"/>
    </source>
</evidence>
<feature type="region of interest" description="Disordered" evidence="5">
    <location>
        <begin position="156"/>
        <end position="191"/>
    </location>
</feature>
<dbReference type="EMBL" id="WBMR01000075">
    <property type="protein sequence ID" value="KAB2377461.1"/>
    <property type="molecule type" value="Genomic_DNA"/>
</dbReference>
<comment type="subcellular location">
    <subcellularLocation>
        <location evidence="1">Cell outer membrane</location>
    </subcellularLocation>
</comment>
<evidence type="ECO:0000313" key="9">
    <source>
        <dbReference type="Proteomes" id="UP000483004"/>
    </source>
</evidence>
<dbReference type="PRINTS" id="PR01021">
    <property type="entry name" value="OMPADOMAIN"/>
</dbReference>
<dbReference type="PANTHER" id="PTHR30329">
    <property type="entry name" value="STATOR ELEMENT OF FLAGELLAR MOTOR COMPLEX"/>
    <property type="match status" value="1"/>
</dbReference>